<feature type="region of interest" description="Disordered" evidence="1">
    <location>
        <begin position="151"/>
        <end position="179"/>
    </location>
</feature>
<sequence length="179" mass="18771">MLDPETSGHVPKQGALRRHPIVTLGANESKLLIRGGSHSMQQGDRDQISQAGRRGRGGAHVLVCAMQLLRSGVRDKAPLAANRPCGHAHAHGGHTLPSSRGMAVCCFMLGAAVCVKLTPKPSYAAKSVLAMATFLVQSEGLEIEALKLPIEDGKQGGTEGSRARTSHGLPHEVPQSLAP</sequence>
<dbReference type="EMBL" id="MU003791">
    <property type="protein sequence ID" value="KAF2721322.1"/>
    <property type="molecule type" value="Genomic_DNA"/>
</dbReference>
<dbReference type="AlphaFoldDB" id="A0A9P4Q667"/>
<evidence type="ECO:0000256" key="1">
    <source>
        <dbReference type="SAM" id="MobiDB-lite"/>
    </source>
</evidence>
<proteinExistence type="predicted"/>
<accession>A0A9P4Q667</accession>
<reference evidence="2" key="1">
    <citation type="journal article" date="2020" name="Stud. Mycol.">
        <title>101 Dothideomycetes genomes: a test case for predicting lifestyles and emergence of pathogens.</title>
        <authorList>
            <person name="Haridas S."/>
            <person name="Albert R."/>
            <person name="Binder M."/>
            <person name="Bloem J."/>
            <person name="Labutti K."/>
            <person name="Salamov A."/>
            <person name="Andreopoulos B."/>
            <person name="Baker S."/>
            <person name="Barry K."/>
            <person name="Bills G."/>
            <person name="Bluhm B."/>
            <person name="Cannon C."/>
            <person name="Castanera R."/>
            <person name="Culley D."/>
            <person name="Daum C."/>
            <person name="Ezra D."/>
            <person name="Gonzalez J."/>
            <person name="Henrissat B."/>
            <person name="Kuo A."/>
            <person name="Liang C."/>
            <person name="Lipzen A."/>
            <person name="Lutzoni F."/>
            <person name="Magnuson J."/>
            <person name="Mondo S."/>
            <person name="Nolan M."/>
            <person name="Ohm R."/>
            <person name="Pangilinan J."/>
            <person name="Park H.-J."/>
            <person name="Ramirez L."/>
            <person name="Alfaro M."/>
            <person name="Sun H."/>
            <person name="Tritt A."/>
            <person name="Yoshinaga Y."/>
            <person name="Zwiers L.-H."/>
            <person name="Turgeon B."/>
            <person name="Goodwin S."/>
            <person name="Spatafora J."/>
            <person name="Crous P."/>
            <person name="Grigoriev I."/>
        </authorList>
    </citation>
    <scope>NUCLEOTIDE SEQUENCE</scope>
    <source>
        <strain evidence="2">CBS 116435</strain>
    </source>
</reference>
<organism evidence="2 3">
    <name type="scientific">Polychaeton citri CBS 116435</name>
    <dbReference type="NCBI Taxonomy" id="1314669"/>
    <lineage>
        <taxon>Eukaryota</taxon>
        <taxon>Fungi</taxon>
        <taxon>Dikarya</taxon>
        <taxon>Ascomycota</taxon>
        <taxon>Pezizomycotina</taxon>
        <taxon>Dothideomycetes</taxon>
        <taxon>Dothideomycetidae</taxon>
        <taxon>Capnodiales</taxon>
        <taxon>Capnodiaceae</taxon>
        <taxon>Polychaeton</taxon>
    </lineage>
</organism>
<gene>
    <name evidence="2" type="ORF">K431DRAFT_284934</name>
</gene>
<protein>
    <submittedName>
        <fullName evidence="2">Uncharacterized protein</fullName>
    </submittedName>
</protein>
<comment type="caution">
    <text evidence="2">The sequence shown here is derived from an EMBL/GenBank/DDBJ whole genome shotgun (WGS) entry which is preliminary data.</text>
</comment>
<evidence type="ECO:0000313" key="3">
    <source>
        <dbReference type="Proteomes" id="UP000799441"/>
    </source>
</evidence>
<name>A0A9P4Q667_9PEZI</name>
<evidence type="ECO:0000313" key="2">
    <source>
        <dbReference type="EMBL" id="KAF2721322.1"/>
    </source>
</evidence>
<dbReference type="Proteomes" id="UP000799441">
    <property type="component" value="Unassembled WGS sequence"/>
</dbReference>
<keyword evidence="3" id="KW-1185">Reference proteome</keyword>